<evidence type="ECO:0000256" key="3">
    <source>
        <dbReference type="ARBA" id="ARBA00023163"/>
    </source>
</evidence>
<dbReference type="Proteomes" id="UP000281431">
    <property type="component" value="Unassembled WGS sequence"/>
</dbReference>
<evidence type="ECO:0000313" key="6">
    <source>
        <dbReference type="EMBL" id="RQH01189.1"/>
    </source>
</evidence>
<keyword evidence="4" id="KW-0472">Membrane</keyword>
<dbReference type="SMART" id="SM00418">
    <property type="entry name" value="HTH_ARSR"/>
    <property type="match status" value="1"/>
</dbReference>
<evidence type="ECO:0000256" key="4">
    <source>
        <dbReference type="SAM" id="Phobius"/>
    </source>
</evidence>
<evidence type="ECO:0000256" key="2">
    <source>
        <dbReference type="ARBA" id="ARBA00023125"/>
    </source>
</evidence>
<feature type="transmembrane region" description="Helical" evidence="4">
    <location>
        <begin position="184"/>
        <end position="202"/>
    </location>
</feature>
<keyword evidence="3" id="KW-0804">Transcription</keyword>
<dbReference type="PANTHER" id="PTHR33154:SF33">
    <property type="entry name" value="TRANSCRIPTIONAL REPRESSOR SDPR"/>
    <property type="match status" value="1"/>
</dbReference>
<gene>
    <name evidence="6" type="ORF">EA472_06925</name>
</gene>
<dbReference type="CDD" id="cd00090">
    <property type="entry name" value="HTH_ARSR"/>
    <property type="match status" value="1"/>
</dbReference>
<dbReference type="GO" id="GO:0003677">
    <property type="term" value="F:DNA binding"/>
    <property type="evidence" value="ECO:0007669"/>
    <property type="project" value="UniProtKB-KW"/>
</dbReference>
<reference evidence="6 7" key="1">
    <citation type="submission" date="2018-10" db="EMBL/GenBank/DDBJ databases">
        <title>Natrarchaeobius chitinivorans gen. nov., sp. nov., and Natrarchaeobius haloalkaliphilus sp. nov., alkaliphilic, chitin-utilizing haloarchaea from hypersaline alkaline lakes.</title>
        <authorList>
            <person name="Sorokin D.Y."/>
            <person name="Elcheninov A.G."/>
            <person name="Kostrikina N.A."/>
            <person name="Bale N.J."/>
            <person name="Sinninghe Damste J.S."/>
            <person name="Khijniak T.V."/>
            <person name="Kublanov I.V."/>
            <person name="Toshchakov S.V."/>
        </authorList>
    </citation>
    <scope>NUCLEOTIDE SEQUENCE [LARGE SCALE GENOMIC DNA]</scope>
    <source>
        <strain evidence="6 7">AArcht7</strain>
    </source>
</reference>
<organism evidence="6 7">
    <name type="scientific">Natrarchaeobius chitinivorans</name>
    <dbReference type="NCBI Taxonomy" id="1679083"/>
    <lineage>
        <taxon>Archaea</taxon>
        <taxon>Methanobacteriati</taxon>
        <taxon>Methanobacteriota</taxon>
        <taxon>Stenosarchaea group</taxon>
        <taxon>Halobacteria</taxon>
        <taxon>Halobacteriales</taxon>
        <taxon>Natrialbaceae</taxon>
        <taxon>Natrarchaeobius</taxon>
    </lineage>
</organism>
<feature type="domain" description="HTH arsR-type" evidence="5">
    <location>
        <begin position="31"/>
        <end position="127"/>
    </location>
</feature>
<dbReference type="InterPro" id="IPR011991">
    <property type="entry name" value="ArsR-like_HTH"/>
</dbReference>
<dbReference type="Gene3D" id="1.10.10.10">
    <property type="entry name" value="Winged helix-like DNA-binding domain superfamily/Winged helix DNA-binding domain"/>
    <property type="match status" value="1"/>
</dbReference>
<keyword evidence="1" id="KW-0805">Transcription regulation</keyword>
<keyword evidence="7" id="KW-1185">Reference proteome</keyword>
<evidence type="ECO:0000313" key="7">
    <source>
        <dbReference type="Proteomes" id="UP000281431"/>
    </source>
</evidence>
<dbReference type="SUPFAM" id="SSF46785">
    <property type="entry name" value="Winged helix' DNA-binding domain"/>
    <property type="match status" value="1"/>
</dbReference>
<name>A0A3N6MBL9_NATCH</name>
<dbReference type="PANTHER" id="PTHR33154">
    <property type="entry name" value="TRANSCRIPTIONAL REGULATOR, ARSR FAMILY"/>
    <property type="match status" value="1"/>
</dbReference>
<dbReference type="OrthoDB" id="11368at2157"/>
<sequence>MSTLTDLLPAEPASPDAELRVVDVGDEEADELFDVLSSETRRNAYRSLFDEPATVSELANRLDTSVQNVSHHVSMLEDATLVEPVGRRYSEKGNEMVVYGPASDPLVFVGRPEARPRLEQSLSELITGIGIVAAGALFVQWGVYELFATDESGTGGIDPASYVAESDGTQGLLVWIVFEAGEPGLVFFFVCLFVAAIASFALRR</sequence>
<evidence type="ECO:0000259" key="5">
    <source>
        <dbReference type="SMART" id="SM00418"/>
    </source>
</evidence>
<feature type="transmembrane region" description="Helical" evidence="4">
    <location>
        <begin position="125"/>
        <end position="144"/>
    </location>
</feature>
<dbReference type="InterPro" id="IPR051081">
    <property type="entry name" value="HTH_MetalResp_TranReg"/>
</dbReference>
<keyword evidence="4" id="KW-0812">Transmembrane</keyword>
<dbReference type="InterPro" id="IPR036390">
    <property type="entry name" value="WH_DNA-bd_sf"/>
</dbReference>
<protein>
    <submittedName>
        <fullName evidence="6">ArsR family transcriptional regulator</fullName>
    </submittedName>
</protein>
<dbReference type="InterPro" id="IPR001845">
    <property type="entry name" value="HTH_ArsR_DNA-bd_dom"/>
</dbReference>
<dbReference type="InterPro" id="IPR036388">
    <property type="entry name" value="WH-like_DNA-bd_sf"/>
</dbReference>
<dbReference type="Pfam" id="PF12840">
    <property type="entry name" value="HTH_20"/>
    <property type="match status" value="1"/>
</dbReference>
<dbReference type="AlphaFoldDB" id="A0A3N6MBL9"/>
<comment type="caution">
    <text evidence="6">The sequence shown here is derived from an EMBL/GenBank/DDBJ whole genome shotgun (WGS) entry which is preliminary data.</text>
</comment>
<dbReference type="EMBL" id="REFZ01000004">
    <property type="protein sequence ID" value="RQH01189.1"/>
    <property type="molecule type" value="Genomic_DNA"/>
</dbReference>
<evidence type="ECO:0000256" key="1">
    <source>
        <dbReference type="ARBA" id="ARBA00023015"/>
    </source>
</evidence>
<keyword evidence="2" id="KW-0238">DNA-binding</keyword>
<dbReference type="GO" id="GO:0003700">
    <property type="term" value="F:DNA-binding transcription factor activity"/>
    <property type="evidence" value="ECO:0007669"/>
    <property type="project" value="InterPro"/>
</dbReference>
<keyword evidence="4" id="KW-1133">Transmembrane helix</keyword>
<proteinExistence type="predicted"/>
<accession>A0A3N6MBL9</accession>